<dbReference type="GO" id="GO:0002143">
    <property type="term" value="P:tRNA wobble position uridine thiolation"/>
    <property type="evidence" value="ECO:0007669"/>
    <property type="project" value="TreeGrafter"/>
</dbReference>
<gene>
    <name evidence="5" type="ORF">DES49_1604</name>
</gene>
<dbReference type="AlphaFoldDB" id="A0A4V3EQI8"/>
<dbReference type="Gene3D" id="3.40.1260.10">
    <property type="entry name" value="DsrEFH-like"/>
    <property type="match status" value="1"/>
</dbReference>
<evidence type="ECO:0000256" key="3">
    <source>
        <dbReference type="ARBA" id="ARBA00022490"/>
    </source>
</evidence>
<dbReference type="OrthoDB" id="9787483at2"/>
<dbReference type="PANTHER" id="PTHR34874:SF3">
    <property type="entry name" value="SULFURTRANSFERASE TUSD"/>
    <property type="match status" value="1"/>
</dbReference>
<accession>A0A4V3EQI8</accession>
<dbReference type="Proteomes" id="UP000295830">
    <property type="component" value="Unassembled WGS sequence"/>
</dbReference>
<protein>
    <submittedName>
        <fullName evidence="5">tRNA 2-thiouridine synthesizing protein D</fullName>
    </submittedName>
</protein>
<evidence type="ECO:0000313" key="5">
    <source>
        <dbReference type="EMBL" id="TDT41508.1"/>
    </source>
</evidence>
<dbReference type="EMBL" id="SOAX01000003">
    <property type="protein sequence ID" value="TDT41508.1"/>
    <property type="molecule type" value="Genomic_DNA"/>
</dbReference>
<dbReference type="InterPro" id="IPR003787">
    <property type="entry name" value="Sulphur_relay_DsrE/F-like"/>
</dbReference>
<dbReference type="NCBIfam" id="TIGR03012">
    <property type="entry name" value="sulf_tusD_dsrE"/>
    <property type="match status" value="1"/>
</dbReference>
<evidence type="ECO:0000256" key="1">
    <source>
        <dbReference type="ARBA" id="ARBA00004496"/>
    </source>
</evidence>
<keyword evidence="6" id="KW-1185">Reference proteome</keyword>
<comment type="similarity">
    <text evidence="2">Belongs to the DsrE/TusD family.</text>
</comment>
<comment type="subcellular location">
    <subcellularLocation>
        <location evidence="1">Cytoplasm</location>
    </subcellularLocation>
</comment>
<dbReference type="GO" id="GO:0097163">
    <property type="term" value="F:sulfur carrier activity"/>
    <property type="evidence" value="ECO:0007669"/>
    <property type="project" value="TreeGrafter"/>
</dbReference>
<dbReference type="PANTHER" id="PTHR34874">
    <property type="entry name" value="PROTEIN YCHN"/>
    <property type="match status" value="1"/>
</dbReference>
<evidence type="ECO:0000256" key="2">
    <source>
        <dbReference type="ARBA" id="ARBA00007067"/>
    </source>
</evidence>
<dbReference type="GO" id="GO:0016783">
    <property type="term" value="F:sulfurtransferase activity"/>
    <property type="evidence" value="ECO:0007669"/>
    <property type="project" value="InterPro"/>
</dbReference>
<name>A0A4V3EQI8_9GAMM</name>
<evidence type="ECO:0000256" key="4">
    <source>
        <dbReference type="ARBA" id="ARBA00022679"/>
    </source>
</evidence>
<sequence length="131" mass="14242">MKLALIITGAPHDSQAAASAWHAAKAALKAGHQVVRVFLHGEGVRLAGPLPVSQDPASNWHQKWSDLILAHDIPATACVGSALRRGLVDEREAARYDRTANILDGWTLGGLGDWVEAEYEADRLMHFQSDR</sequence>
<comment type="caution">
    <text evidence="5">The sequence shown here is derived from an EMBL/GenBank/DDBJ whole genome shotgun (WGS) entry which is preliminary data.</text>
</comment>
<evidence type="ECO:0000313" key="6">
    <source>
        <dbReference type="Proteomes" id="UP000295830"/>
    </source>
</evidence>
<proteinExistence type="inferred from homology"/>
<dbReference type="InterPro" id="IPR027396">
    <property type="entry name" value="DsrEFH-like"/>
</dbReference>
<keyword evidence="3" id="KW-0963">Cytoplasm</keyword>
<dbReference type="RefSeq" id="WP_133735871.1">
    <property type="nucleotide sequence ID" value="NZ_SOAX01000003.1"/>
</dbReference>
<reference evidence="5 6" key="1">
    <citation type="submission" date="2019-03" db="EMBL/GenBank/DDBJ databases">
        <title>Genomic Encyclopedia of Type Strains, Phase IV (KMG-IV): sequencing the most valuable type-strain genomes for metagenomic binning, comparative biology and taxonomic classification.</title>
        <authorList>
            <person name="Goeker M."/>
        </authorList>
    </citation>
    <scope>NUCLEOTIDE SEQUENCE [LARGE SCALE GENOMIC DNA]</scope>
    <source>
        <strain evidence="5 6">DSM 15505</strain>
    </source>
</reference>
<dbReference type="Pfam" id="PF02635">
    <property type="entry name" value="DsrE"/>
    <property type="match status" value="1"/>
</dbReference>
<dbReference type="InterPro" id="IPR017463">
    <property type="entry name" value="Sulphur_relay_TusD/DsrE"/>
</dbReference>
<keyword evidence="4" id="KW-0808">Transferase</keyword>
<organism evidence="5 6">
    <name type="scientific">Halospina denitrificans</name>
    <dbReference type="NCBI Taxonomy" id="332522"/>
    <lineage>
        <taxon>Bacteria</taxon>
        <taxon>Pseudomonadati</taxon>
        <taxon>Pseudomonadota</taxon>
        <taxon>Gammaproteobacteria</taxon>
        <taxon>Halospina</taxon>
    </lineage>
</organism>
<dbReference type="NCBIfam" id="NF001237">
    <property type="entry name" value="PRK00207.1"/>
    <property type="match status" value="1"/>
</dbReference>
<dbReference type="GO" id="GO:1990228">
    <property type="term" value="C:sulfurtransferase complex"/>
    <property type="evidence" value="ECO:0007669"/>
    <property type="project" value="TreeGrafter"/>
</dbReference>
<dbReference type="SUPFAM" id="SSF75169">
    <property type="entry name" value="DsrEFH-like"/>
    <property type="match status" value="1"/>
</dbReference>